<dbReference type="RefSeq" id="WP_085680476.1">
    <property type="nucleotide sequence ID" value="NZ_CP020931.1"/>
</dbReference>
<reference evidence="2 3" key="1">
    <citation type="submission" date="2017-04" db="EMBL/GenBank/DDBJ databases">
        <title>Genome Sequence of Marinobacter salarius strain SMR5 Isolated from a culture of the Diatom Skeletonema marinoi.</title>
        <authorList>
            <person name="Topel M."/>
            <person name="Pinder M.I.M."/>
            <person name="Johansson O.N."/>
            <person name="Kourtchenko O."/>
            <person name="Godhe A."/>
            <person name="Clarke A.K."/>
        </authorList>
    </citation>
    <scope>NUCLEOTIDE SEQUENCE [LARGE SCALE GENOMIC DNA]</scope>
    <source>
        <strain evidence="2 3">SMR5</strain>
    </source>
</reference>
<dbReference type="EMBL" id="CP020931">
    <property type="protein sequence ID" value="ARM84061.1"/>
    <property type="molecule type" value="Genomic_DNA"/>
</dbReference>
<dbReference type="Gene3D" id="3.40.50.1820">
    <property type="entry name" value="alpha/beta hydrolase"/>
    <property type="match status" value="1"/>
</dbReference>
<dbReference type="InterPro" id="IPR029058">
    <property type="entry name" value="AB_hydrolase_fold"/>
</dbReference>
<evidence type="ECO:0000313" key="2">
    <source>
        <dbReference type="EMBL" id="ARM84061.1"/>
    </source>
</evidence>
<protein>
    <submittedName>
        <fullName evidence="2">Serine aminopeptidase, S33</fullName>
    </submittedName>
</protein>
<keyword evidence="2" id="KW-0645">Protease</keyword>
<keyword evidence="2" id="KW-0378">Hydrolase</keyword>
<accession>A0A1W6K9I3</accession>
<keyword evidence="2" id="KW-0031">Aminopeptidase</keyword>
<proteinExistence type="predicted"/>
<evidence type="ECO:0000313" key="3">
    <source>
        <dbReference type="Proteomes" id="UP000193100"/>
    </source>
</evidence>
<dbReference type="Proteomes" id="UP000193100">
    <property type="component" value="Chromosome"/>
</dbReference>
<organism evidence="2 3">
    <name type="scientific">Marinobacter salarius</name>
    <dbReference type="NCBI Taxonomy" id="1420917"/>
    <lineage>
        <taxon>Bacteria</taxon>
        <taxon>Pseudomonadati</taxon>
        <taxon>Pseudomonadota</taxon>
        <taxon>Gammaproteobacteria</taxon>
        <taxon>Pseudomonadales</taxon>
        <taxon>Marinobacteraceae</taxon>
        <taxon>Marinobacter</taxon>
    </lineage>
</organism>
<gene>
    <name evidence="2" type="ORF">MARSALSMR5_01984</name>
</gene>
<name>A0A1W6K9I3_9GAMM</name>
<sequence length="282" mass="32004">MIKERIFTYGEHQHGIGVLSEPEDTFNSPIVVLLNAGLSHRAEPYRLNVLLGRQLAELGYIALRVDLSGKGDSPARETMTNRESVALDWSFMKKSLEKLYGSRPLLIFGLCSGADNGIKLCAQDPSIKGLILLDPVSRQDEGFAKRELLRKLTNPNKWLNIHKIVSRRLKQNTSGEHSLLSSPMDLRDEPNEDDMDRCFESLVEKDGRVLAVFTSQTLYHYNKLGQFASAMDIKGLEPIIEEVFWPNAKHIFSIEVHRQRLIGTITDWANKQLDHLKTLKPE</sequence>
<dbReference type="Pfam" id="PF12146">
    <property type="entry name" value="Hydrolase_4"/>
    <property type="match status" value="1"/>
</dbReference>
<dbReference type="SUPFAM" id="SSF53474">
    <property type="entry name" value="alpha/beta-Hydrolases"/>
    <property type="match status" value="1"/>
</dbReference>
<feature type="domain" description="Serine aminopeptidase S33" evidence="1">
    <location>
        <begin position="51"/>
        <end position="161"/>
    </location>
</feature>
<dbReference type="AlphaFoldDB" id="A0A1W6K9I3"/>
<evidence type="ECO:0000259" key="1">
    <source>
        <dbReference type="Pfam" id="PF12146"/>
    </source>
</evidence>
<dbReference type="GeneID" id="77255936"/>
<dbReference type="GO" id="GO:0004177">
    <property type="term" value="F:aminopeptidase activity"/>
    <property type="evidence" value="ECO:0007669"/>
    <property type="project" value="UniProtKB-KW"/>
</dbReference>
<dbReference type="InterPro" id="IPR022742">
    <property type="entry name" value="Hydrolase_4"/>
</dbReference>